<proteinExistence type="predicted"/>
<feature type="chain" id="PRO_5018222351" description="Lipoprotein" evidence="1">
    <location>
        <begin position="27"/>
        <end position="186"/>
    </location>
</feature>
<dbReference type="AlphaFoldDB" id="A0A3N2RFY3"/>
<dbReference type="EMBL" id="RCTY01000034">
    <property type="protein sequence ID" value="ROU06351.1"/>
    <property type="molecule type" value="Genomic_DNA"/>
</dbReference>
<name>A0A3N2RFY3_LYSEN</name>
<reference evidence="2 3" key="1">
    <citation type="submission" date="2018-10" db="EMBL/GenBank/DDBJ databases">
        <title>The genome of Lysobacter enzymogenes OH11.</title>
        <authorList>
            <person name="Liu F."/>
            <person name="Zhao Y."/>
            <person name="Qian G."/>
            <person name="Chen Y."/>
            <person name="Xu H."/>
        </authorList>
    </citation>
    <scope>NUCLEOTIDE SEQUENCE [LARGE SCALE GENOMIC DNA]</scope>
    <source>
        <strain evidence="2 3">OH11</strain>
    </source>
</reference>
<dbReference type="RefSeq" id="WP_123647982.1">
    <property type="nucleotide sequence ID" value="NZ_RCTY01000034.1"/>
</dbReference>
<accession>A0A3N2RFY3</accession>
<keyword evidence="1" id="KW-0732">Signal</keyword>
<evidence type="ECO:0000313" key="3">
    <source>
        <dbReference type="Proteomes" id="UP000275910"/>
    </source>
</evidence>
<feature type="signal peptide" evidence="1">
    <location>
        <begin position="1"/>
        <end position="26"/>
    </location>
</feature>
<evidence type="ECO:0008006" key="4">
    <source>
        <dbReference type="Google" id="ProtNLM"/>
    </source>
</evidence>
<comment type="caution">
    <text evidence="2">The sequence shown here is derived from an EMBL/GenBank/DDBJ whole genome shotgun (WGS) entry which is preliminary data.</text>
</comment>
<gene>
    <name evidence="2" type="ORF">D9T17_13945</name>
</gene>
<sequence length="186" mass="20208">MNRSLSRFASIAAPALALALPLAAVAAEAPYRDAAQVRAELAKIVTCEATREEFARMGSALTPLYYDKPEEVQPALAGWRNAKDANTFVAMFEMPEPIKVYGHSTKLVMMAGEGLLAVIDGDVADALSKQFKLKPSDEPLAKHIRTRELRREALGDGIDATVTQTVSTLSTHPGKTMVGCEYKMVW</sequence>
<dbReference type="Proteomes" id="UP000275910">
    <property type="component" value="Unassembled WGS sequence"/>
</dbReference>
<organism evidence="2 3">
    <name type="scientific">Lysobacter enzymogenes</name>
    <dbReference type="NCBI Taxonomy" id="69"/>
    <lineage>
        <taxon>Bacteria</taxon>
        <taxon>Pseudomonadati</taxon>
        <taxon>Pseudomonadota</taxon>
        <taxon>Gammaproteobacteria</taxon>
        <taxon>Lysobacterales</taxon>
        <taxon>Lysobacteraceae</taxon>
        <taxon>Lysobacter</taxon>
    </lineage>
</organism>
<protein>
    <recommendedName>
        <fullName evidence="4">Lipoprotein</fullName>
    </recommendedName>
</protein>
<evidence type="ECO:0000256" key="1">
    <source>
        <dbReference type="SAM" id="SignalP"/>
    </source>
</evidence>
<evidence type="ECO:0000313" key="2">
    <source>
        <dbReference type="EMBL" id="ROU06351.1"/>
    </source>
</evidence>